<sequence>MLLSGVVALGFLVAGEPAVPVHRVMAAALMMGSEKRYEPPTPEVVPVPDTPPVAQAVPAPVPQVRMQDIAVPPQADTGRPVQRALPAPIAGEAGRADTVRLAQAPTSTDEVLRRLERLEQENQKLRQELEAAKNAPAPGTADGLQPRLMPPQMVGGWRVSLYPWNPESSIGGGAILVFNMPNQKISATLGQKDQKQPNRIRLPSTDMFVYRMEGWLHVTREGRHELGFEVNCGFDHPCNLFVSLGGVQILNRRAERIDTKLLQAGLDLVPGDYPIEIVWGLSKNNFIKWEPSRVSLFPLYRPPGEYNYRTFGPRELLTEAKPGIPYGLPQR</sequence>
<dbReference type="Proteomes" id="UP000831684">
    <property type="component" value="Plasmid pE"/>
</dbReference>
<accession>A0A9E7A0Y8</accession>
<reference evidence="2" key="1">
    <citation type="submission" date="2021-09" db="EMBL/GenBank/DDBJ databases">
        <title>Network and meta-omics reveal the key degrader and cooperation patterns in an efficient 1,4-dioxane-degrading microbial community.</title>
        <authorList>
            <person name="Dai C."/>
        </authorList>
    </citation>
    <scope>NUCLEOTIDE SEQUENCE</scope>
    <source>
        <strain evidence="2">ZM13</strain>
        <plasmid evidence="2">pE</plasmid>
    </source>
</reference>
<evidence type="ECO:0000256" key="1">
    <source>
        <dbReference type="SAM" id="MobiDB-lite"/>
    </source>
</evidence>
<proteinExistence type="predicted"/>
<dbReference type="EMBL" id="CP083244">
    <property type="protein sequence ID" value="UOK73981.1"/>
    <property type="molecule type" value="Genomic_DNA"/>
</dbReference>
<name>A0A9E7A0Y8_9HYPH</name>
<evidence type="ECO:0000313" key="3">
    <source>
        <dbReference type="Proteomes" id="UP000831684"/>
    </source>
</evidence>
<keyword evidence="2" id="KW-0614">Plasmid</keyword>
<feature type="region of interest" description="Disordered" evidence="1">
    <location>
        <begin position="128"/>
        <end position="147"/>
    </location>
</feature>
<gene>
    <name evidence="2" type="ORF">K9D25_24750</name>
</gene>
<dbReference type="RefSeq" id="WP_244451548.1">
    <property type="nucleotide sequence ID" value="NZ_CP083244.1"/>
</dbReference>
<organism evidence="2 3">
    <name type="scientific">Ancylobacter polymorphus</name>
    <dbReference type="NCBI Taxonomy" id="223390"/>
    <lineage>
        <taxon>Bacteria</taxon>
        <taxon>Pseudomonadati</taxon>
        <taxon>Pseudomonadota</taxon>
        <taxon>Alphaproteobacteria</taxon>
        <taxon>Hyphomicrobiales</taxon>
        <taxon>Xanthobacteraceae</taxon>
        <taxon>Ancylobacter</taxon>
    </lineage>
</organism>
<geneLocation type="plasmid" evidence="2 3">
    <name>pE</name>
</geneLocation>
<protein>
    <submittedName>
        <fullName evidence="2">Uncharacterized protein</fullName>
    </submittedName>
</protein>
<dbReference type="AlphaFoldDB" id="A0A9E7A0Y8"/>
<evidence type="ECO:0000313" key="2">
    <source>
        <dbReference type="EMBL" id="UOK73981.1"/>
    </source>
</evidence>
<dbReference type="KEGG" id="apol:K9D25_24750"/>